<dbReference type="InterPro" id="IPR027417">
    <property type="entry name" value="P-loop_NTPase"/>
</dbReference>
<keyword evidence="5 7" id="KW-1133">Transmembrane helix</keyword>
<dbReference type="eggNOG" id="COG1132">
    <property type="taxonomic scope" value="Bacteria"/>
</dbReference>
<dbReference type="GO" id="GO:0016887">
    <property type="term" value="F:ATP hydrolysis activity"/>
    <property type="evidence" value="ECO:0007669"/>
    <property type="project" value="InterPro"/>
</dbReference>
<dbReference type="GO" id="GO:0005886">
    <property type="term" value="C:plasma membrane"/>
    <property type="evidence" value="ECO:0007669"/>
    <property type="project" value="UniProtKB-SubCell"/>
</dbReference>
<dbReference type="HOGENOM" id="CLU_000604_84_3_9"/>
<dbReference type="PROSITE" id="PS50929">
    <property type="entry name" value="ABC_TM1F"/>
    <property type="match status" value="1"/>
</dbReference>
<feature type="transmembrane region" description="Helical" evidence="7">
    <location>
        <begin position="54"/>
        <end position="72"/>
    </location>
</feature>
<dbReference type="KEGG" id="tpd:Teth39_0936"/>
<evidence type="ECO:0000259" key="9">
    <source>
        <dbReference type="PROSITE" id="PS50929"/>
    </source>
</evidence>
<evidence type="ECO:0000256" key="3">
    <source>
        <dbReference type="ARBA" id="ARBA00022741"/>
    </source>
</evidence>
<evidence type="ECO:0000313" key="10">
    <source>
        <dbReference type="EMBL" id="ABY94591.1"/>
    </source>
</evidence>
<gene>
    <name evidence="10" type="ordered locus">Teth39_0936</name>
</gene>
<dbReference type="InterPro" id="IPR003593">
    <property type="entry name" value="AAA+_ATPase"/>
</dbReference>
<dbReference type="Pfam" id="PF00664">
    <property type="entry name" value="ABC_membrane"/>
    <property type="match status" value="1"/>
</dbReference>
<keyword evidence="2 7" id="KW-0812">Transmembrane</keyword>
<dbReference type="InterPro" id="IPR036640">
    <property type="entry name" value="ABC1_TM_sf"/>
</dbReference>
<evidence type="ECO:0000256" key="4">
    <source>
        <dbReference type="ARBA" id="ARBA00022840"/>
    </source>
</evidence>
<evidence type="ECO:0000256" key="2">
    <source>
        <dbReference type="ARBA" id="ARBA00022692"/>
    </source>
</evidence>
<evidence type="ECO:0000256" key="6">
    <source>
        <dbReference type="ARBA" id="ARBA00023136"/>
    </source>
</evidence>
<dbReference type="PROSITE" id="PS50893">
    <property type="entry name" value="ABC_TRANSPORTER_2"/>
    <property type="match status" value="1"/>
</dbReference>
<feature type="transmembrane region" description="Helical" evidence="7">
    <location>
        <begin position="238"/>
        <end position="260"/>
    </location>
</feature>
<dbReference type="GO" id="GO:0005524">
    <property type="term" value="F:ATP binding"/>
    <property type="evidence" value="ECO:0007669"/>
    <property type="project" value="UniProtKB-KW"/>
</dbReference>
<dbReference type="InterPro" id="IPR039421">
    <property type="entry name" value="Type_1_exporter"/>
</dbReference>
<dbReference type="PANTHER" id="PTHR43394">
    <property type="entry name" value="ATP-DEPENDENT PERMEASE MDL1, MITOCHONDRIAL"/>
    <property type="match status" value="1"/>
</dbReference>
<dbReference type="Pfam" id="PF00005">
    <property type="entry name" value="ABC_tran"/>
    <property type="match status" value="1"/>
</dbReference>
<dbReference type="Gene3D" id="3.40.50.300">
    <property type="entry name" value="P-loop containing nucleotide triphosphate hydrolases"/>
    <property type="match status" value="1"/>
</dbReference>
<keyword evidence="4" id="KW-0067">ATP-binding</keyword>
<feature type="transmembrane region" description="Helical" evidence="7">
    <location>
        <begin position="150"/>
        <end position="170"/>
    </location>
</feature>
<dbReference type="Gene3D" id="1.20.1560.10">
    <property type="entry name" value="ABC transporter type 1, transmembrane domain"/>
    <property type="match status" value="1"/>
</dbReference>
<dbReference type="AlphaFoldDB" id="B0K8X8"/>
<dbReference type="EMBL" id="CP000924">
    <property type="protein sequence ID" value="ABY94591.1"/>
    <property type="molecule type" value="Genomic_DNA"/>
</dbReference>
<protein>
    <submittedName>
        <fullName evidence="10">ABC transporter related</fullName>
    </submittedName>
</protein>
<keyword evidence="11" id="KW-1185">Reference proteome</keyword>
<accession>B0K8X8</accession>
<dbReference type="InterPro" id="IPR011527">
    <property type="entry name" value="ABC1_TM_dom"/>
</dbReference>
<dbReference type="GO" id="GO:0015421">
    <property type="term" value="F:ABC-type oligopeptide transporter activity"/>
    <property type="evidence" value="ECO:0007669"/>
    <property type="project" value="TreeGrafter"/>
</dbReference>
<comment type="subcellular location">
    <subcellularLocation>
        <location evidence="1">Cell membrane</location>
        <topology evidence="1">Multi-pass membrane protein</topology>
    </subcellularLocation>
</comment>
<dbReference type="SUPFAM" id="SSF52540">
    <property type="entry name" value="P-loop containing nucleoside triphosphate hydrolases"/>
    <property type="match status" value="1"/>
</dbReference>
<sequence precursor="true">MKTIKKYILKYKFLIIVNAVLVIFVSALKALQAILFKTIVDTSVGNLSYSISTLIWYSVGFLVAVFTAETLSKAASAAFNKKVMIDYKQSIIESFINSKRRGKITSSELISLLSNDVRMIENNYLTSLISIMEDILLFVVSLYLLLRINVYLTIIIFIFGWVPVIIPQLFTKINQELKAEYLKKLERFTNRIKEMAQGFEVIKAFNIEGKILDMASKDNKEAEMAGYKSDAFQGFQGALSIVSGFAMFFVNILLATYLVIKGYITVGSMIAAVQLMNYIVNPLISASVYATKIKSVEKIADKIQKEIIDASKEEISQGDKQFEFKNSIEIKSLTYSYDGKRNALSNINIKLDKGKKYTLVGESGCGKTTLLKVLLNHITDYEGQVLIDGVDIRSFDPASYYKKVSIIQQKVFMFKDTLRNNICLYSDCTEEELNEALRQSGLVQVVEKLPNGLNTVIGEGEVELSGGEMQRIAIARALIKKAELLLIDEATVALDKVTASDIERTLINLDATVLAVTHKLDPDILKRYDEIFVMKDGEIIERGTLDELLEKRGYFYYMYNYGIDEKEEMETIEEAV</sequence>
<dbReference type="PROSITE" id="PS00211">
    <property type="entry name" value="ABC_TRANSPORTER_1"/>
    <property type="match status" value="1"/>
</dbReference>
<dbReference type="SUPFAM" id="SSF90123">
    <property type="entry name" value="ABC transporter transmembrane region"/>
    <property type="match status" value="1"/>
</dbReference>
<feature type="domain" description="ABC transmembrane type-1" evidence="9">
    <location>
        <begin position="16"/>
        <end position="295"/>
    </location>
</feature>
<feature type="transmembrane region" description="Helical" evidence="7">
    <location>
        <begin position="124"/>
        <end position="144"/>
    </location>
</feature>
<name>B0K8X8_THEP3</name>
<keyword evidence="6 7" id="KW-0472">Membrane</keyword>
<dbReference type="PANTHER" id="PTHR43394:SF1">
    <property type="entry name" value="ATP-BINDING CASSETTE SUB-FAMILY B MEMBER 10, MITOCHONDRIAL"/>
    <property type="match status" value="1"/>
</dbReference>
<feature type="transmembrane region" description="Helical" evidence="7">
    <location>
        <begin position="12"/>
        <end position="34"/>
    </location>
</feature>
<dbReference type="InterPro" id="IPR017871">
    <property type="entry name" value="ABC_transporter-like_CS"/>
</dbReference>
<dbReference type="STRING" id="340099.Teth39_0936"/>
<organism evidence="10 11">
    <name type="scientific">Thermoanaerobacter pseudethanolicus (strain ATCC 33223 / 39E)</name>
    <name type="common">Clostridium thermohydrosulfuricum</name>
    <dbReference type="NCBI Taxonomy" id="340099"/>
    <lineage>
        <taxon>Bacteria</taxon>
        <taxon>Bacillati</taxon>
        <taxon>Bacillota</taxon>
        <taxon>Clostridia</taxon>
        <taxon>Thermoanaerobacterales</taxon>
        <taxon>Thermoanaerobacteraceae</taxon>
        <taxon>Thermoanaerobacter</taxon>
    </lineage>
</organism>
<dbReference type="CDD" id="cd07346">
    <property type="entry name" value="ABC_6TM_exporters"/>
    <property type="match status" value="1"/>
</dbReference>
<evidence type="ECO:0000256" key="5">
    <source>
        <dbReference type="ARBA" id="ARBA00022989"/>
    </source>
</evidence>
<evidence type="ECO:0000313" key="11">
    <source>
        <dbReference type="Proteomes" id="UP000002156"/>
    </source>
</evidence>
<feature type="domain" description="ABC transporter" evidence="8">
    <location>
        <begin position="328"/>
        <end position="561"/>
    </location>
</feature>
<reference evidence="11" key="1">
    <citation type="submission" date="2008-01" db="EMBL/GenBank/DDBJ databases">
        <title>Complete sequence of Thermoanaerobacter pseudethanolicus 39E.</title>
        <authorList>
            <person name="Copeland A."/>
            <person name="Lucas S."/>
            <person name="Lapidus A."/>
            <person name="Barry K."/>
            <person name="Glavina del Rio T."/>
            <person name="Dalin E."/>
            <person name="Tice H."/>
            <person name="Pitluck S."/>
            <person name="Bruce D."/>
            <person name="Goodwin L."/>
            <person name="Saunders E."/>
            <person name="Brettin T."/>
            <person name="Detter J.C."/>
            <person name="Han C."/>
            <person name="Schmutz J."/>
            <person name="Larimer F."/>
            <person name="Land M."/>
            <person name="Hauser L."/>
            <person name="Kyrpides N."/>
            <person name="Lykidis A."/>
            <person name="Hemme C."/>
            <person name="Fields M.W."/>
            <person name="He Z."/>
            <person name="Zhou J."/>
            <person name="Richardson P."/>
        </authorList>
    </citation>
    <scope>NUCLEOTIDE SEQUENCE [LARGE SCALE GENOMIC DNA]</scope>
    <source>
        <strain evidence="11">ATCC 33223 / DSM 2355 / 39E</strain>
    </source>
</reference>
<proteinExistence type="predicted"/>
<evidence type="ECO:0000256" key="7">
    <source>
        <dbReference type="SAM" id="Phobius"/>
    </source>
</evidence>
<dbReference type="InterPro" id="IPR003439">
    <property type="entry name" value="ABC_transporter-like_ATP-bd"/>
</dbReference>
<dbReference type="RefSeq" id="WP_012269241.1">
    <property type="nucleotide sequence ID" value="NC_010321.1"/>
</dbReference>
<dbReference type="SMART" id="SM00382">
    <property type="entry name" value="AAA"/>
    <property type="match status" value="1"/>
</dbReference>
<dbReference type="Proteomes" id="UP000002156">
    <property type="component" value="Chromosome"/>
</dbReference>
<keyword evidence="3" id="KW-0547">Nucleotide-binding</keyword>
<evidence type="ECO:0000256" key="1">
    <source>
        <dbReference type="ARBA" id="ARBA00004651"/>
    </source>
</evidence>
<evidence type="ECO:0000259" key="8">
    <source>
        <dbReference type="PROSITE" id="PS50893"/>
    </source>
</evidence>